<dbReference type="RefSeq" id="WP_134213067.1">
    <property type="nucleotide sequence ID" value="NZ_QFFZ01000009.1"/>
</dbReference>
<dbReference type="InterPro" id="IPR011335">
    <property type="entry name" value="Restrct_endonuc-II-like"/>
</dbReference>
<dbReference type="GO" id="GO:0003676">
    <property type="term" value="F:nucleic acid binding"/>
    <property type="evidence" value="ECO:0007669"/>
    <property type="project" value="InterPro"/>
</dbReference>
<comment type="similarity">
    <text evidence="1 2">Belongs to the UPF0102 family.</text>
</comment>
<dbReference type="EMBL" id="QFFZ01000009">
    <property type="protein sequence ID" value="TEB12035.1"/>
    <property type="molecule type" value="Genomic_DNA"/>
</dbReference>
<evidence type="ECO:0000256" key="2">
    <source>
        <dbReference type="HAMAP-Rule" id="MF_00048"/>
    </source>
</evidence>
<dbReference type="AlphaFoldDB" id="A0A4Y7RSS7"/>
<name>A0A4Y7RSS7_9FIRM</name>
<reference evidence="3 4" key="1">
    <citation type="journal article" date="2018" name="Environ. Microbiol.">
        <title>Novel energy conservation strategies and behaviour of Pelotomaculum schinkii driving syntrophic propionate catabolism.</title>
        <authorList>
            <person name="Hidalgo-Ahumada C.A.P."/>
            <person name="Nobu M.K."/>
            <person name="Narihiro T."/>
            <person name="Tamaki H."/>
            <person name="Liu W.T."/>
            <person name="Kamagata Y."/>
            <person name="Stams A.J.M."/>
            <person name="Imachi H."/>
            <person name="Sousa D.Z."/>
        </authorList>
    </citation>
    <scope>NUCLEOTIDE SEQUENCE [LARGE SCALE GENOMIC DNA]</scope>
    <source>
        <strain evidence="3 4">MGP</strain>
    </source>
</reference>
<sequence length="120" mass="13951">MTIRRKQLGSKGEEAACQYLKKNGYRILCRNYSCSLGEIDIVAQEGEYLVFVEVRSKSSEGFGLAEESITKRKQSRLRQLAWYYLKAERKTGSDCRFDVIAVEFDLDDRVKRLEHIENAF</sequence>
<dbReference type="CDD" id="cd20736">
    <property type="entry name" value="PoNe_Nuclease"/>
    <property type="match status" value="1"/>
</dbReference>
<dbReference type="SUPFAM" id="SSF52980">
    <property type="entry name" value="Restriction endonuclease-like"/>
    <property type="match status" value="1"/>
</dbReference>
<dbReference type="PANTHER" id="PTHR34039:SF1">
    <property type="entry name" value="UPF0102 PROTEIN YRAN"/>
    <property type="match status" value="1"/>
</dbReference>
<comment type="caution">
    <text evidence="3">The sequence shown here is derived from an EMBL/GenBank/DDBJ whole genome shotgun (WGS) entry which is preliminary data.</text>
</comment>
<dbReference type="InterPro" id="IPR003509">
    <property type="entry name" value="UPF0102_YraN-like"/>
</dbReference>
<proteinExistence type="inferred from homology"/>
<evidence type="ECO:0000313" key="3">
    <source>
        <dbReference type="EMBL" id="TEB12035.1"/>
    </source>
</evidence>
<dbReference type="InterPro" id="IPR011856">
    <property type="entry name" value="tRNA_endonuc-like_dom_sf"/>
</dbReference>
<dbReference type="NCBIfam" id="TIGR00252">
    <property type="entry name" value="YraN family protein"/>
    <property type="match status" value="1"/>
</dbReference>
<protein>
    <recommendedName>
        <fullName evidence="2">UPF0102 protein Pmgp_01191</fullName>
    </recommendedName>
</protein>
<keyword evidence="4" id="KW-1185">Reference proteome</keyword>
<gene>
    <name evidence="3" type="ORF">Pmgp_01191</name>
</gene>
<accession>A0A4Y7RSS7</accession>
<dbReference type="PANTHER" id="PTHR34039">
    <property type="entry name" value="UPF0102 PROTEIN YRAN"/>
    <property type="match status" value="1"/>
</dbReference>
<dbReference type="OrthoDB" id="9802516at2"/>
<organism evidence="3 4">
    <name type="scientific">Pelotomaculum propionicicum</name>
    <dbReference type="NCBI Taxonomy" id="258475"/>
    <lineage>
        <taxon>Bacteria</taxon>
        <taxon>Bacillati</taxon>
        <taxon>Bacillota</taxon>
        <taxon>Clostridia</taxon>
        <taxon>Eubacteriales</taxon>
        <taxon>Desulfotomaculaceae</taxon>
        <taxon>Pelotomaculum</taxon>
    </lineage>
</organism>
<evidence type="ECO:0000256" key="1">
    <source>
        <dbReference type="ARBA" id="ARBA00006738"/>
    </source>
</evidence>
<dbReference type="HAMAP" id="MF_00048">
    <property type="entry name" value="UPF0102"/>
    <property type="match status" value="1"/>
</dbReference>
<dbReference type="Proteomes" id="UP000297597">
    <property type="component" value="Unassembled WGS sequence"/>
</dbReference>
<dbReference type="NCBIfam" id="NF009150">
    <property type="entry name" value="PRK12497.1-3"/>
    <property type="match status" value="1"/>
</dbReference>
<dbReference type="Pfam" id="PF02021">
    <property type="entry name" value="UPF0102"/>
    <property type="match status" value="1"/>
</dbReference>
<dbReference type="NCBIfam" id="NF009154">
    <property type="entry name" value="PRK12497.3-3"/>
    <property type="match status" value="1"/>
</dbReference>
<dbReference type="Gene3D" id="3.40.1350.10">
    <property type="match status" value="1"/>
</dbReference>
<evidence type="ECO:0000313" key="4">
    <source>
        <dbReference type="Proteomes" id="UP000297597"/>
    </source>
</evidence>